<dbReference type="AlphaFoldDB" id="A0A816V9D8"/>
<protein>
    <submittedName>
        <fullName evidence="1">(rape) hypothetical protein</fullName>
    </submittedName>
</protein>
<reference evidence="1" key="1">
    <citation type="submission" date="2021-01" db="EMBL/GenBank/DDBJ databases">
        <authorList>
            <consortium name="Genoscope - CEA"/>
            <person name="William W."/>
        </authorList>
    </citation>
    <scope>NUCLEOTIDE SEQUENCE</scope>
</reference>
<dbReference type="Proteomes" id="UP001295469">
    <property type="component" value="Chromosome A03"/>
</dbReference>
<organism evidence="1">
    <name type="scientific">Brassica napus</name>
    <name type="common">Rape</name>
    <dbReference type="NCBI Taxonomy" id="3708"/>
    <lineage>
        <taxon>Eukaryota</taxon>
        <taxon>Viridiplantae</taxon>
        <taxon>Streptophyta</taxon>
        <taxon>Embryophyta</taxon>
        <taxon>Tracheophyta</taxon>
        <taxon>Spermatophyta</taxon>
        <taxon>Magnoliopsida</taxon>
        <taxon>eudicotyledons</taxon>
        <taxon>Gunneridae</taxon>
        <taxon>Pentapetalae</taxon>
        <taxon>rosids</taxon>
        <taxon>malvids</taxon>
        <taxon>Brassicales</taxon>
        <taxon>Brassicaceae</taxon>
        <taxon>Brassiceae</taxon>
        <taxon>Brassica</taxon>
    </lineage>
</organism>
<gene>
    <name evidence="1" type="ORF">DARMORV10_A03P11940.1</name>
</gene>
<accession>A0A816V9D8</accession>
<proteinExistence type="predicted"/>
<name>A0A816V9D8_BRANA</name>
<dbReference type="EMBL" id="HG994357">
    <property type="protein sequence ID" value="CAF2121057.1"/>
    <property type="molecule type" value="Genomic_DNA"/>
</dbReference>
<dbReference type="GO" id="GO:0009959">
    <property type="term" value="P:negative gravitropism"/>
    <property type="evidence" value="ECO:0007669"/>
    <property type="project" value="InterPro"/>
</dbReference>
<sequence length="121" mass="13807">MDGSLSSLISPDQYRCDCFAQFKDMKAMDPMELLEVLPTCHFESLFGDLEQREMVLAGNHRRSQFYKEFLGLAKAVWLLHLLRPFSLDPSPSHYEANCGAEFHSQYMESVVRFLDGLVPAG</sequence>
<dbReference type="InterPro" id="IPR040225">
    <property type="entry name" value="GIL1-like"/>
</dbReference>
<evidence type="ECO:0000313" key="1">
    <source>
        <dbReference type="EMBL" id="CAF2121057.1"/>
    </source>
</evidence>
<dbReference type="PANTHER" id="PTHR31161">
    <property type="entry name" value="PROTEIN GRAVITROPIC IN THE LIGHT 1"/>
    <property type="match status" value="1"/>
</dbReference>
<dbReference type="GO" id="GO:0009639">
    <property type="term" value="P:response to red or far red light"/>
    <property type="evidence" value="ECO:0007669"/>
    <property type="project" value="InterPro"/>
</dbReference>